<dbReference type="EMBL" id="WNZX01000016">
    <property type="protein sequence ID" value="MUG72574.1"/>
    <property type="molecule type" value="Genomic_DNA"/>
</dbReference>
<feature type="coiled-coil region" evidence="1">
    <location>
        <begin position="151"/>
        <end position="203"/>
    </location>
</feature>
<dbReference type="RefSeq" id="WP_155615248.1">
    <property type="nucleotide sequence ID" value="NZ_WNZX01000016.1"/>
</dbReference>
<comment type="caution">
    <text evidence="2">The sequence shown here is derived from an EMBL/GenBank/DDBJ whole genome shotgun (WGS) entry which is preliminary data.</text>
</comment>
<reference evidence="2 3" key="1">
    <citation type="submission" date="2019-11" db="EMBL/GenBank/DDBJ databases">
        <title>Draft genome sequences of five Paenibacillus species of dairy origin.</title>
        <authorList>
            <person name="Olajide A.M."/>
            <person name="Chen S."/>
            <person name="Lapointe G."/>
        </authorList>
    </citation>
    <scope>NUCLEOTIDE SEQUENCE [LARGE SCALE GENOMIC DNA]</scope>
    <source>
        <strain evidence="2 3">2CS3</strain>
    </source>
</reference>
<protein>
    <submittedName>
        <fullName evidence="2">Uncharacterized protein</fullName>
    </submittedName>
</protein>
<feature type="coiled-coil region" evidence="1">
    <location>
        <begin position="46"/>
        <end position="87"/>
    </location>
</feature>
<evidence type="ECO:0000313" key="2">
    <source>
        <dbReference type="EMBL" id="MUG72574.1"/>
    </source>
</evidence>
<accession>A0A7X2ZCZ7</accession>
<keyword evidence="1" id="KW-0175">Coiled coil</keyword>
<evidence type="ECO:0000313" key="3">
    <source>
        <dbReference type="Proteomes" id="UP000450917"/>
    </source>
</evidence>
<evidence type="ECO:0000256" key="1">
    <source>
        <dbReference type="SAM" id="Coils"/>
    </source>
</evidence>
<keyword evidence="3" id="KW-1185">Reference proteome</keyword>
<dbReference type="Gene3D" id="6.10.250.3150">
    <property type="match status" value="1"/>
</dbReference>
<proteinExistence type="predicted"/>
<dbReference type="Proteomes" id="UP000450917">
    <property type="component" value="Unassembled WGS sequence"/>
</dbReference>
<sequence>MRVKMRKWAFLGLLLAVVYIPVLYPAYSAETGQPSNKELLQKGLTIFEIDQELQRIEAQETELQSQIASAENNLASAEAASREARVHAAKVIRAYYMGDRDSLWTLLFAARSFSDGLATLEYLQMIIRNDKLALGRHQEAWKQQSQIKQSLDAASASLQQAKQRYIEQRAKLMALQDEVDRQLASQEVQAVSLQQQMLDLNRLWYEQGLPQFKTYFRELARAMQDLPEIMSGKNGAIQSNKISLFDNGLHSTFQLTDAELNDYLRSKNTMFQNLTFHFLQDQVIASGSHEGIELSVKGTYMLATKETGGSKKPYIRFRIDELQFNGFLLPDTTVESLEKEIDLSIYPEKLAPYLQVTEVKLEEGKLKIIFKLLF</sequence>
<dbReference type="AlphaFoldDB" id="A0A7X2ZCZ7"/>
<organism evidence="2 3">
    <name type="scientific">Paenibacillus validus</name>
    <dbReference type="NCBI Taxonomy" id="44253"/>
    <lineage>
        <taxon>Bacteria</taxon>
        <taxon>Bacillati</taxon>
        <taxon>Bacillota</taxon>
        <taxon>Bacilli</taxon>
        <taxon>Bacillales</taxon>
        <taxon>Paenibacillaceae</taxon>
        <taxon>Paenibacillus</taxon>
    </lineage>
</organism>
<gene>
    <name evidence="2" type="ORF">GNP93_18045</name>
</gene>
<name>A0A7X2ZCZ7_9BACL</name>